<keyword evidence="7" id="KW-0436">Ligase</keyword>
<dbReference type="InterPro" id="IPR007016">
    <property type="entry name" value="O-antigen_ligase-rel_domated"/>
</dbReference>
<reference evidence="7 8" key="1">
    <citation type="submission" date="2016-10" db="EMBL/GenBank/DDBJ databases">
        <authorList>
            <person name="Varghese N."/>
            <person name="Submissions S."/>
        </authorList>
    </citation>
    <scope>NUCLEOTIDE SEQUENCE [LARGE SCALE GENOMIC DNA]</scope>
    <source>
        <strain evidence="7 8">DSM 21822</strain>
    </source>
</reference>
<dbReference type="PANTHER" id="PTHR37422:SF13">
    <property type="entry name" value="LIPOPOLYSACCHARIDE BIOSYNTHESIS PROTEIN PA4999-RELATED"/>
    <property type="match status" value="1"/>
</dbReference>
<feature type="transmembrane region" description="Helical" evidence="5">
    <location>
        <begin position="60"/>
        <end position="77"/>
    </location>
</feature>
<dbReference type="EMBL" id="FOSL01000009">
    <property type="protein sequence ID" value="SFK63962.1"/>
    <property type="molecule type" value="Genomic_DNA"/>
</dbReference>
<feature type="transmembrane region" description="Helical" evidence="5">
    <location>
        <begin position="187"/>
        <end position="203"/>
    </location>
</feature>
<evidence type="ECO:0000256" key="5">
    <source>
        <dbReference type="SAM" id="Phobius"/>
    </source>
</evidence>
<feature type="transmembrane region" description="Helical" evidence="5">
    <location>
        <begin position="256"/>
        <end position="277"/>
    </location>
</feature>
<dbReference type="GO" id="GO:0016874">
    <property type="term" value="F:ligase activity"/>
    <property type="evidence" value="ECO:0007669"/>
    <property type="project" value="UniProtKB-KW"/>
</dbReference>
<dbReference type="RefSeq" id="WP_149761237.1">
    <property type="nucleotide sequence ID" value="NZ_BSPE01000078.1"/>
</dbReference>
<organism evidence="7 8">
    <name type="scientific">Neomesorhizobium albiziae</name>
    <dbReference type="NCBI Taxonomy" id="335020"/>
    <lineage>
        <taxon>Bacteria</taxon>
        <taxon>Pseudomonadati</taxon>
        <taxon>Pseudomonadota</taxon>
        <taxon>Alphaproteobacteria</taxon>
        <taxon>Hyphomicrobiales</taxon>
        <taxon>Phyllobacteriaceae</taxon>
        <taxon>Neomesorhizobium</taxon>
    </lineage>
</organism>
<accession>A0A1I4B4X6</accession>
<evidence type="ECO:0000313" key="8">
    <source>
        <dbReference type="Proteomes" id="UP000323300"/>
    </source>
</evidence>
<feature type="transmembrane region" description="Helical" evidence="5">
    <location>
        <begin position="137"/>
        <end position="159"/>
    </location>
</feature>
<dbReference type="Proteomes" id="UP000323300">
    <property type="component" value="Unassembled WGS sequence"/>
</dbReference>
<dbReference type="OrthoDB" id="4391260at2"/>
<feature type="transmembrane region" description="Helical" evidence="5">
    <location>
        <begin position="349"/>
        <end position="371"/>
    </location>
</feature>
<evidence type="ECO:0000313" key="7">
    <source>
        <dbReference type="EMBL" id="SFK63962.1"/>
    </source>
</evidence>
<comment type="subcellular location">
    <subcellularLocation>
        <location evidence="1">Membrane</location>
        <topology evidence="1">Multi-pass membrane protein</topology>
    </subcellularLocation>
</comment>
<feature type="transmembrane region" description="Helical" evidence="5">
    <location>
        <begin position="414"/>
        <end position="432"/>
    </location>
</feature>
<proteinExistence type="predicted"/>
<keyword evidence="8" id="KW-1185">Reference proteome</keyword>
<feature type="transmembrane region" description="Helical" evidence="5">
    <location>
        <begin position="109"/>
        <end position="130"/>
    </location>
</feature>
<evidence type="ECO:0000256" key="2">
    <source>
        <dbReference type="ARBA" id="ARBA00022692"/>
    </source>
</evidence>
<dbReference type="AlphaFoldDB" id="A0A1I4B4X6"/>
<evidence type="ECO:0000259" key="6">
    <source>
        <dbReference type="Pfam" id="PF04932"/>
    </source>
</evidence>
<dbReference type="InterPro" id="IPR051533">
    <property type="entry name" value="WaaL-like"/>
</dbReference>
<dbReference type="PANTHER" id="PTHR37422">
    <property type="entry name" value="TEICHURONIC ACID BIOSYNTHESIS PROTEIN TUAE"/>
    <property type="match status" value="1"/>
</dbReference>
<evidence type="ECO:0000256" key="1">
    <source>
        <dbReference type="ARBA" id="ARBA00004141"/>
    </source>
</evidence>
<feature type="domain" description="O-antigen ligase-related" evidence="6">
    <location>
        <begin position="214"/>
        <end position="360"/>
    </location>
</feature>
<evidence type="ECO:0000256" key="4">
    <source>
        <dbReference type="ARBA" id="ARBA00023136"/>
    </source>
</evidence>
<feature type="transmembrane region" description="Helical" evidence="5">
    <location>
        <begin position="232"/>
        <end position="249"/>
    </location>
</feature>
<evidence type="ECO:0000256" key="3">
    <source>
        <dbReference type="ARBA" id="ARBA00022989"/>
    </source>
</evidence>
<feature type="transmembrane region" description="Helical" evidence="5">
    <location>
        <begin position="21"/>
        <end position="40"/>
    </location>
</feature>
<keyword evidence="3 5" id="KW-1133">Transmembrane helix</keyword>
<keyword evidence="2 5" id="KW-0812">Transmembrane</keyword>
<name>A0A1I4B4X6_9HYPH</name>
<dbReference type="GO" id="GO:0016020">
    <property type="term" value="C:membrane"/>
    <property type="evidence" value="ECO:0007669"/>
    <property type="project" value="UniProtKB-SubCell"/>
</dbReference>
<feature type="transmembrane region" description="Helical" evidence="5">
    <location>
        <begin position="383"/>
        <end position="402"/>
    </location>
</feature>
<keyword evidence="4 5" id="KW-0472">Membrane</keyword>
<sequence length="437" mass="47702">MSNTGSLRRTEARRLLAGFTTRRVTTAIATLVLAVVIISFKPFQLNGDQVTEGGDIVNQLGFGSLGALCLFSLLSFVDRRVLAALFSPWWLALLGFLVLSVFNATDPSAAMRAASFTVIGILAMMTVLALPRDADAFSTALAAAGFAVVFLSYAGLVIFPDIAKHTADSVEPEHAGFWRGVFQHKNIAGPVMACFSFGGLYLWRRGWKRAGALLFVTAFLFMANTGSKTTAGLVPVAIGLVVLPGMIGMRLLTPILFVVAFVATALATVGIVFIAPLTELANRLAPDLTYTGRTDLWKFMGDMIMRQPWTGYGYESFWGTPFVTSTDKSFDQSWDITGIVHGHEGYLDLAIAMGLPALCVAIVAFLIVPLIDYMRAPLLKENVYLADFFMMILLFTLFNAFLESFFFRRADPVWLFFVMAAFGLRLIARFPVRAAPG</sequence>
<feature type="transmembrane region" description="Helical" evidence="5">
    <location>
        <begin position="210"/>
        <end position="226"/>
    </location>
</feature>
<gene>
    <name evidence="7" type="ORF">SAMN04488498_109212</name>
</gene>
<dbReference type="Pfam" id="PF04932">
    <property type="entry name" value="Wzy_C"/>
    <property type="match status" value="1"/>
</dbReference>
<feature type="transmembrane region" description="Helical" evidence="5">
    <location>
        <begin position="84"/>
        <end position="103"/>
    </location>
</feature>
<protein>
    <submittedName>
        <fullName evidence="7">O-antigen ligase</fullName>
    </submittedName>
</protein>